<dbReference type="EMBL" id="JAGZZP010000023">
    <property type="protein sequence ID" value="MBS6535839.1"/>
    <property type="molecule type" value="Genomic_DNA"/>
</dbReference>
<evidence type="ECO:0000313" key="2">
    <source>
        <dbReference type="Proteomes" id="UP000748991"/>
    </source>
</evidence>
<name>A0A943SQV4_9FIRM</name>
<dbReference type="RefSeq" id="WP_278638593.1">
    <property type="nucleotide sequence ID" value="NZ_JAGZZP010000023.1"/>
</dbReference>
<reference evidence="1" key="1">
    <citation type="submission" date="2021-02" db="EMBL/GenBank/DDBJ databases">
        <title>Infant gut strain persistence is associated with maternal origin, phylogeny, and functional potential including surface adhesion and iron acquisition.</title>
        <authorList>
            <person name="Lou Y.C."/>
        </authorList>
    </citation>
    <scope>NUCLEOTIDE SEQUENCE</scope>
    <source>
        <strain evidence="1">L3_060_052G1_dasL3_060_052G1_concoct_1</strain>
    </source>
</reference>
<protein>
    <submittedName>
        <fullName evidence="1">Uncharacterized protein</fullName>
    </submittedName>
</protein>
<sequence>MRKKEKYNRKDFLPVFGLILLISIFAEMTPDARLERNHQSYFKNDVQEDLVVELFTQNQPIQAGTTKNTKFISYTTSEKLYERESEELLKFIKNYINNVGGEILYLNDSVSYRSSLFFPSKKVVVRNINCKVPDDAPFVDDLENILEKFFAHRDYTLKRYNSRHDLER</sequence>
<comment type="caution">
    <text evidence="1">The sequence shown here is derived from an EMBL/GenBank/DDBJ whole genome shotgun (WGS) entry which is preliminary data.</text>
</comment>
<organism evidence="1 2">
    <name type="scientific">Peptoniphilus harei</name>
    <dbReference type="NCBI Taxonomy" id="54005"/>
    <lineage>
        <taxon>Bacteria</taxon>
        <taxon>Bacillati</taxon>
        <taxon>Bacillota</taxon>
        <taxon>Tissierellia</taxon>
        <taxon>Tissierellales</taxon>
        <taxon>Peptoniphilaceae</taxon>
        <taxon>Peptoniphilus</taxon>
    </lineage>
</organism>
<dbReference type="AlphaFoldDB" id="A0A943SQV4"/>
<evidence type="ECO:0000313" key="1">
    <source>
        <dbReference type="EMBL" id="MBS6535839.1"/>
    </source>
</evidence>
<proteinExistence type="predicted"/>
<gene>
    <name evidence="1" type="ORF">KH327_08415</name>
</gene>
<accession>A0A943SQV4</accession>
<dbReference type="Proteomes" id="UP000748991">
    <property type="component" value="Unassembled WGS sequence"/>
</dbReference>